<proteinExistence type="predicted"/>
<name>A0A0E9QXC7_ANGAN</name>
<organism evidence="1">
    <name type="scientific">Anguilla anguilla</name>
    <name type="common">European freshwater eel</name>
    <name type="synonym">Muraena anguilla</name>
    <dbReference type="NCBI Taxonomy" id="7936"/>
    <lineage>
        <taxon>Eukaryota</taxon>
        <taxon>Metazoa</taxon>
        <taxon>Chordata</taxon>
        <taxon>Craniata</taxon>
        <taxon>Vertebrata</taxon>
        <taxon>Euteleostomi</taxon>
        <taxon>Actinopterygii</taxon>
        <taxon>Neopterygii</taxon>
        <taxon>Teleostei</taxon>
        <taxon>Anguilliformes</taxon>
        <taxon>Anguillidae</taxon>
        <taxon>Anguilla</taxon>
    </lineage>
</organism>
<sequence length="21" mass="2445">MNYINTYTVWVDFYTVSGTGL</sequence>
<reference evidence="1" key="1">
    <citation type="submission" date="2014-11" db="EMBL/GenBank/DDBJ databases">
        <authorList>
            <person name="Amaro Gonzalez C."/>
        </authorList>
    </citation>
    <scope>NUCLEOTIDE SEQUENCE</scope>
</reference>
<evidence type="ECO:0000313" key="1">
    <source>
        <dbReference type="EMBL" id="JAH20733.1"/>
    </source>
</evidence>
<protein>
    <submittedName>
        <fullName evidence="1">Uncharacterized protein</fullName>
    </submittedName>
</protein>
<dbReference type="EMBL" id="GBXM01087844">
    <property type="protein sequence ID" value="JAH20733.1"/>
    <property type="molecule type" value="Transcribed_RNA"/>
</dbReference>
<dbReference type="AlphaFoldDB" id="A0A0E9QXC7"/>
<reference evidence="1" key="2">
    <citation type="journal article" date="2015" name="Fish Shellfish Immunol.">
        <title>Early steps in the European eel (Anguilla anguilla)-Vibrio vulnificus interaction in the gills: Role of the RtxA13 toxin.</title>
        <authorList>
            <person name="Callol A."/>
            <person name="Pajuelo D."/>
            <person name="Ebbesson L."/>
            <person name="Teles M."/>
            <person name="MacKenzie S."/>
            <person name="Amaro C."/>
        </authorList>
    </citation>
    <scope>NUCLEOTIDE SEQUENCE</scope>
</reference>
<accession>A0A0E9QXC7</accession>